<gene>
    <name evidence="1" type="ORF">A2Z06_01090</name>
</gene>
<reference evidence="1 2" key="1">
    <citation type="journal article" date="2016" name="Nat. Commun.">
        <title>Thousands of microbial genomes shed light on interconnected biogeochemical processes in an aquifer system.</title>
        <authorList>
            <person name="Anantharaman K."/>
            <person name="Brown C.T."/>
            <person name="Hug L.A."/>
            <person name="Sharon I."/>
            <person name="Castelle C.J."/>
            <person name="Probst A.J."/>
            <person name="Thomas B.C."/>
            <person name="Singh A."/>
            <person name="Wilkins M.J."/>
            <person name="Karaoz U."/>
            <person name="Brodie E.L."/>
            <person name="Williams K.H."/>
            <person name="Hubbard S.S."/>
            <person name="Banfield J.F."/>
        </authorList>
    </citation>
    <scope>NUCLEOTIDE SEQUENCE [LARGE SCALE GENOMIC DNA]</scope>
</reference>
<dbReference type="Proteomes" id="UP000179034">
    <property type="component" value="Unassembled WGS sequence"/>
</dbReference>
<name>A0A1F5YBU4_9BACT</name>
<organism evidence="1 2">
    <name type="scientific">Candidatus Glassbacteria bacterium RBG_16_58_8</name>
    <dbReference type="NCBI Taxonomy" id="1817866"/>
    <lineage>
        <taxon>Bacteria</taxon>
        <taxon>Candidatus Glassiibacteriota</taxon>
    </lineage>
</organism>
<accession>A0A1F5YBU4</accession>
<dbReference type="Pfam" id="PF02482">
    <property type="entry name" value="Ribosomal_S30AE"/>
    <property type="match status" value="1"/>
</dbReference>
<dbReference type="InterPro" id="IPR036567">
    <property type="entry name" value="RHF-like"/>
</dbReference>
<comment type="caution">
    <text evidence="1">The sequence shown here is derived from an EMBL/GenBank/DDBJ whole genome shotgun (WGS) entry which is preliminary data.</text>
</comment>
<dbReference type="CDD" id="cd00552">
    <property type="entry name" value="RaiA"/>
    <property type="match status" value="1"/>
</dbReference>
<evidence type="ECO:0000313" key="2">
    <source>
        <dbReference type="Proteomes" id="UP000179034"/>
    </source>
</evidence>
<proteinExistence type="predicted"/>
<dbReference type="InterPro" id="IPR003489">
    <property type="entry name" value="RHF/RaiA"/>
</dbReference>
<evidence type="ECO:0000313" key="1">
    <source>
        <dbReference type="EMBL" id="OGF97633.1"/>
    </source>
</evidence>
<protein>
    <submittedName>
        <fullName evidence="1">Ribosomal subunit interface protein</fullName>
    </submittedName>
</protein>
<feature type="non-terminal residue" evidence="1">
    <location>
        <position position="112"/>
    </location>
</feature>
<dbReference type="NCBIfam" id="TIGR00741">
    <property type="entry name" value="yfiA"/>
    <property type="match status" value="1"/>
</dbReference>
<sequence length="112" mass="13337">MKLTITARHCDLSAEEKTFIEERVNGLLRFYSRIIEAHVTVVEEKHRHRAEIKVNINNNVFFSEAESPNLRQSVEQVIQRLQRQIKRHKDRFRRRTVNKEELVSMGREASLP</sequence>
<dbReference type="SUPFAM" id="SSF69754">
    <property type="entry name" value="Ribosome binding protein Y (YfiA homologue)"/>
    <property type="match status" value="1"/>
</dbReference>
<dbReference type="AlphaFoldDB" id="A0A1F5YBU4"/>
<dbReference type="EMBL" id="MFIW01000072">
    <property type="protein sequence ID" value="OGF97633.1"/>
    <property type="molecule type" value="Genomic_DNA"/>
</dbReference>
<dbReference type="Gene3D" id="3.30.160.100">
    <property type="entry name" value="Ribosome hibernation promotion factor-like"/>
    <property type="match status" value="1"/>
</dbReference>